<evidence type="ECO:0000259" key="10">
    <source>
        <dbReference type="Pfam" id="PF00441"/>
    </source>
</evidence>
<dbReference type="SUPFAM" id="SSF47203">
    <property type="entry name" value="Acyl-CoA dehydrogenase C-terminal domain-like"/>
    <property type="match status" value="1"/>
</dbReference>
<dbReference type="Pfam" id="PF02770">
    <property type="entry name" value="Acyl-CoA_dh_M"/>
    <property type="match status" value="1"/>
</dbReference>
<evidence type="ECO:0000256" key="5">
    <source>
        <dbReference type="ARBA" id="ARBA00023002"/>
    </source>
</evidence>
<dbReference type="GO" id="GO:0005737">
    <property type="term" value="C:cytoplasm"/>
    <property type="evidence" value="ECO:0007669"/>
    <property type="project" value="TreeGrafter"/>
</dbReference>
<dbReference type="Gene3D" id="2.40.110.10">
    <property type="entry name" value="Butyryl-CoA Dehydrogenase, subunit A, domain 2"/>
    <property type="match status" value="1"/>
</dbReference>
<organism evidence="12 13">
    <name type="scientific">Streptomyces klenkii</name>
    <dbReference type="NCBI Taxonomy" id="1420899"/>
    <lineage>
        <taxon>Bacteria</taxon>
        <taxon>Bacillati</taxon>
        <taxon>Actinomycetota</taxon>
        <taxon>Actinomycetes</taxon>
        <taxon>Kitasatosporales</taxon>
        <taxon>Streptomycetaceae</taxon>
        <taxon>Streptomyces</taxon>
    </lineage>
</organism>
<comment type="caution">
    <text evidence="12">The sequence shown here is derived from an EMBL/GenBank/DDBJ whole genome shotgun (WGS) entry which is preliminary data.</text>
</comment>
<reference evidence="12 13" key="1">
    <citation type="journal article" date="2015" name="Antonie Van Leeuwenhoek">
        <title>Streptomyces klenkii sp. nov., isolated from deep marine sediment.</title>
        <authorList>
            <person name="Veyisoglu A."/>
            <person name="Sahin N."/>
        </authorList>
    </citation>
    <scope>NUCLEOTIDE SEQUENCE [LARGE SCALE GENOMIC DNA]</scope>
    <source>
        <strain evidence="12 13">KCTC 29202</strain>
    </source>
</reference>
<dbReference type="Gene3D" id="1.20.140.10">
    <property type="entry name" value="Butyryl-CoA Dehydrogenase, subunit A, domain 3"/>
    <property type="match status" value="1"/>
</dbReference>
<dbReference type="GO" id="GO:0003995">
    <property type="term" value="F:acyl-CoA dehydrogenase activity"/>
    <property type="evidence" value="ECO:0007669"/>
    <property type="project" value="TreeGrafter"/>
</dbReference>
<gene>
    <name evidence="12" type="ORF">D7231_02010</name>
</gene>
<keyword evidence="3 9" id="KW-0285">Flavoprotein</keyword>
<evidence type="ECO:0000256" key="6">
    <source>
        <dbReference type="ARBA" id="ARBA00037085"/>
    </source>
</evidence>
<evidence type="ECO:0000259" key="11">
    <source>
        <dbReference type="Pfam" id="PF02770"/>
    </source>
</evidence>
<comment type="cofactor">
    <cofactor evidence="9">
        <name>FAD</name>
        <dbReference type="ChEBI" id="CHEBI:57692"/>
    </cofactor>
</comment>
<evidence type="ECO:0000256" key="4">
    <source>
        <dbReference type="ARBA" id="ARBA00022827"/>
    </source>
</evidence>
<dbReference type="InterPro" id="IPR036250">
    <property type="entry name" value="AcylCo_DH-like_C"/>
</dbReference>
<dbReference type="Proteomes" id="UP000270343">
    <property type="component" value="Unassembled WGS sequence"/>
</dbReference>
<evidence type="ECO:0000256" key="3">
    <source>
        <dbReference type="ARBA" id="ARBA00022630"/>
    </source>
</evidence>
<comment type="function">
    <text evidence="6">Catalyzes the dehydrogenation at the alpha-beta position of ACP-bound acyl chains. This results in the introduction of a double bond in the lipidic chain, which is further transferred to the epsilon-amino group of lysine residue in the mycobactin core by MbtK.</text>
</comment>
<keyword evidence="4 9" id="KW-0274">FAD</keyword>
<evidence type="ECO:0000256" key="8">
    <source>
        <dbReference type="ARBA" id="ARBA00042660"/>
    </source>
</evidence>
<keyword evidence="13" id="KW-1185">Reference proteome</keyword>
<dbReference type="AlphaFoldDB" id="A0A3B0BZG4"/>
<dbReference type="EMBL" id="RBAM01000001">
    <property type="protein sequence ID" value="RKN77781.1"/>
    <property type="molecule type" value="Genomic_DNA"/>
</dbReference>
<feature type="domain" description="Acyl-CoA oxidase/dehydrogenase middle" evidence="11">
    <location>
        <begin position="85"/>
        <end position="180"/>
    </location>
</feature>
<feature type="domain" description="Acyl-CoA dehydrogenase/oxidase C-terminal" evidence="10">
    <location>
        <begin position="192"/>
        <end position="337"/>
    </location>
</feature>
<evidence type="ECO:0000256" key="9">
    <source>
        <dbReference type="RuleBase" id="RU362125"/>
    </source>
</evidence>
<evidence type="ECO:0000256" key="2">
    <source>
        <dbReference type="ARBA" id="ARBA00009347"/>
    </source>
</evidence>
<evidence type="ECO:0000256" key="7">
    <source>
        <dbReference type="ARBA" id="ARBA00040394"/>
    </source>
</evidence>
<dbReference type="GO" id="GO:0033539">
    <property type="term" value="P:fatty acid beta-oxidation using acyl-CoA dehydrogenase"/>
    <property type="evidence" value="ECO:0007669"/>
    <property type="project" value="TreeGrafter"/>
</dbReference>
<evidence type="ECO:0000256" key="1">
    <source>
        <dbReference type="ARBA" id="ARBA00005102"/>
    </source>
</evidence>
<name>A0A3B0BZG4_9ACTN</name>
<keyword evidence="5 9" id="KW-0560">Oxidoreductase</keyword>
<dbReference type="InterPro" id="IPR009075">
    <property type="entry name" value="AcylCo_DH/oxidase_C"/>
</dbReference>
<evidence type="ECO:0000313" key="13">
    <source>
        <dbReference type="Proteomes" id="UP000270343"/>
    </source>
</evidence>
<sequence length="347" mass="36100">MWAALGAAGILRDLYDRGASRPAAPDPGRLSELLGAVDARGDNGITLSVLVQAASALPLLAACAPEAGPVRAALDETLSGTATVALAATDDAAAGSDLTGLGTEVTIGPDELVLTGGKRWITTAWEADRLLVLARHRPGRHFTSFTWVLVPATAPGVRIRPAGTDLLTGSATGHVEFDAVRLPVDHLVGRPGRGMAAFARHMGTERLAGALWAVALTRRVLADTKQRLTRRHIDGQPLWHNDVVRQRYATCLVQVRQLRALCDSLGEQVVDRHDLAAAALLKSAAGLVAEPVLATCAQLQGADGFARDGAQHIRSEAAVLGIGGGVTELVLGTVADNADALLAELSP</sequence>
<dbReference type="InterPro" id="IPR009100">
    <property type="entry name" value="AcylCoA_DH/oxidase_NM_dom_sf"/>
</dbReference>
<dbReference type="PANTHER" id="PTHR48083:SF20">
    <property type="entry name" value="LONG-CHAIN SPECIFIC ACYL-COA DEHYDROGENASE, MITOCHONDRIAL"/>
    <property type="match status" value="1"/>
</dbReference>
<dbReference type="SUPFAM" id="SSF56645">
    <property type="entry name" value="Acyl-CoA dehydrogenase NM domain-like"/>
    <property type="match status" value="1"/>
</dbReference>
<proteinExistence type="inferred from homology"/>
<dbReference type="PANTHER" id="PTHR48083">
    <property type="entry name" value="MEDIUM-CHAIN SPECIFIC ACYL-COA DEHYDROGENASE, MITOCHONDRIAL-RELATED"/>
    <property type="match status" value="1"/>
</dbReference>
<dbReference type="InterPro" id="IPR006091">
    <property type="entry name" value="Acyl-CoA_Oxase/DH_mid-dom"/>
</dbReference>
<dbReference type="InterPro" id="IPR046373">
    <property type="entry name" value="Acyl-CoA_Oxase/DH_mid-dom_sf"/>
</dbReference>
<comment type="pathway">
    <text evidence="1">Siderophore biosynthesis; mycobactin biosynthesis.</text>
</comment>
<comment type="similarity">
    <text evidence="2 9">Belongs to the acyl-CoA dehydrogenase family.</text>
</comment>
<dbReference type="OrthoDB" id="4161535at2"/>
<dbReference type="GO" id="GO:0050660">
    <property type="term" value="F:flavin adenine dinucleotide binding"/>
    <property type="evidence" value="ECO:0007669"/>
    <property type="project" value="TreeGrafter"/>
</dbReference>
<dbReference type="InterPro" id="IPR050741">
    <property type="entry name" value="Acyl-CoA_dehydrogenase"/>
</dbReference>
<dbReference type="Pfam" id="PF00441">
    <property type="entry name" value="Acyl-CoA_dh_1"/>
    <property type="match status" value="1"/>
</dbReference>
<protein>
    <recommendedName>
        <fullName evidence="7">Acyl-[acyl-carrier-protein] dehydrogenase MbtN</fullName>
    </recommendedName>
    <alternativeName>
        <fullName evidence="8">Mycobactin synthase protein N</fullName>
    </alternativeName>
</protein>
<accession>A0A3B0BZG4</accession>
<evidence type="ECO:0000313" key="12">
    <source>
        <dbReference type="EMBL" id="RKN77781.1"/>
    </source>
</evidence>